<feature type="domain" description="FAD dependent oxidoreductase" evidence="2">
    <location>
        <begin position="2"/>
        <end position="318"/>
    </location>
</feature>
<dbReference type="Gene3D" id="3.50.50.60">
    <property type="entry name" value="FAD/NAD(P)-binding domain"/>
    <property type="match status" value="1"/>
</dbReference>
<accession>A0ABT3H0Q2</accession>
<dbReference type="Gene3D" id="3.30.9.10">
    <property type="entry name" value="D-Amino Acid Oxidase, subunit A, domain 2"/>
    <property type="match status" value="1"/>
</dbReference>
<evidence type="ECO:0000313" key="3">
    <source>
        <dbReference type="EMBL" id="MCW1933369.1"/>
    </source>
</evidence>
<dbReference type="InterPro" id="IPR036188">
    <property type="entry name" value="FAD/NAD-bd_sf"/>
</dbReference>
<dbReference type="InterPro" id="IPR006076">
    <property type="entry name" value="FAD-dep_OxRdtase"/>
</dbReference>
<evidence type="ECO:0000256" key="1">
    <source>
        <dbReference type="ARBA" id="ARBA00023002"/>
    </source>
</evidence>
<protein>
    <submittedName>
        <fullName evidence="3">FAD-binding oxidoreductase</fullName>
    </submittedName>
</protein>
<proteinExistence type="predicted"/>
<keyword evidence="1" id="KW-0560">Oxidoreductase</keyword>
<dbReference type="Pfam" id="PF01266">
    <property type="entry name" value="DAO"/>
    <property type="match status" value="1"/>
</dbReference>
<keyword evidence="4" id="KW-1185">Reference proteome</keyword>
<dbReference type="PANTHER" id="PTHR13847">
    <property type="entry name" value="SARCOSINE DEHYDROGENASE-RELATED"/>
    <property type="match status" value="1"/>
</dbReference>
<dbReference type="EMBL" id="JAPDFL010000001">
    <property type="protein sequence ID" value="MCW1933369.1"/>
    <property type="molecule type" value="Genomic_DNA"/>
</dbReference>
<gene>
    <name evidence="3" type="ORF">OKW52_14150</name>
</gene>
<sequence length="342" mass="35105">MRIAVIGGGILGASVGWHLAQGGARVTVFHAAAPGATEGSFAWINASLGNDPAYRRLRVASMAAWPGLAAAAPGTGFQACGGLMWDAPEAELRAYVAEAENYPLRLVGAAEAQGLEPALRHPPALAVHAAGEGMAEPVAAAAALRRGLEVVRSEVTLVEAKGRAALRVAGAVRSFDAVVLAAGAASAALLAPLGMALSMHAPLGMLAWSRPVARRLNGLVMMPDMHIRQTDEGRIVLGEDYGGTDPGMDPEEKGRALLALASQRLHGPTLVFNHVTLAGRPTPGDGRPAVGALAMPGLWLALSHSGVTLAPAIGAMLATEMLTGARDPLLDPYAPDRLVQLT</sequence>
<evidence type="ECO:0000313" key="4">
    <source>
        <dbReference type="Proteomes" id="UP001208938"/>
    </source>
</evidence>
<name>A0ABT3H0Q2_9RHOB</name>
<dbReference type="RefSeq" id="WP_264506293.1">
    <property type="nucleotide sequence ID" value="NZ_JAPDFL010000001.1"/>
</dbReference>
<dbReference type="PANTHER" id="PTHR13847:SF289">
    <property type="entry name" value="GLYCINE OXIDASE"/>
    <property type="match status" value="1"/>
</dbReference>
<comment type="caution">
    <text evidence="3">The sequence shown here is derived from an EMBL/GenBank/DDBJ whole genome shotgun (WGS) entry which is preliminary data.</text>
</comment>
<reference evidence="3 4" key="1">
    <citation type="submission" date="2022-10" db="EMBL/GenBank/DDBJ databases">
        <title>Pararhodobacter sp. nov., isolated from marine algae.</title>
        <authorList>
            <person name="Choi B.J."/>
            <person name="Kim J.M."/>
            <person name="Lee J.K."/>
            <person name="Choi D.G."/>
            <person name="Jeon C.O."/>
        </authorList>
    </citation>
    <scope>NUCLEOTIDE SEQUENCE [LARGE SCALE GENOMIC DNA]</scope>
    <source>
        <strain evidence="3 4">ZQ420</strain>
    </source>
</reference>
<dbReference type="Proteomes" id="UP001208938">
    <property type="component" value="Unassembled WGS sequence"/>
</dbReference>
<evidence type="ECO:0000259" key="2">
    <source>
        <dbReference type="Pfam" id="PF01266"/>
    </source>
</evidence>
<dbReference type="SUPFAM" id="SSF51905">
    <property type="entry name" value="FAD/NAD(P)-binding domain"/>
    <property type="match status" value="1"/>
</dbReference>
<organism evidence="3 4">
    <name type="scientific">Pararhodobacter zhoushanensis</name>
    <dbReference type="NCBI Taxonomy" id="2479545"/>
    <lineage>
        <taxon>Bacteria</taxon>
        <taxon>Pseudomonadati</taxon>
        <taxon>Pseudomonadota</taxon>
        <taxon>Alphaproteobacteria</taxon>
        <taxon>Rhodobacterales</taxon>
        <taxon>Paracoccaceae</taxon>
        <taxon>Pararhodobacter</taxon>
    </lineage>
</organism>